<protein>
    <submittedName>
        <fullName evidence="1">Uncharacterized protein</fullName>
    </submittedName>
</protein>
<evidence type="ECO:0000313" key="2">
    <source>
        <dbReference type="Proteomes" id="UP001627154"/>
    </source>
</evidence>
<dbReference type="Proteomes" id="UP001627154">
    <property type="component" value="Unassembled WGS sequence"/>
</dbReference>
<dbReference type="AlphaFoldDB" id="A0ABD2XD31"/>
<evidence type="ECO:0000313" key="1">
    <source>
        <dbReference type="EMBL" id="KAL3403065.1"/>
    </source>
</evidence>
<comment type="caution">
    <text evidence="1">The sequence shown here is derived from an EMBL/GenBank/DDBJ whole genome shotgun (WGS) entry which is preliminary data.</text>
</comment>
<sequence>MANKPAAAAAPYYTPVVLRIPSLHRGQIDLARAPCKFLFIKMPVRAQATIFFVSIDIWIIQDRGESLTEMDFGIIKLYFF</sequence>
<keyword evidence="2" id="KW-1185">Reference proteome</keyword>
<gene>
    <name evidence="1" type="ORF">TKK_004200</name>
</gene>
<organism evidence="1 2">
    <name type="scientific">Trichogramma kaykai</name>
    <dbReference type="NCBI Taxonomy" id="54128"/>
    <lineage>
        <taxon>Eukaryota</taxon>
        <taxon>Metazoa</taxon>
        <taxon>Ecdysozoa</taxon>
        <taxon>Arthropoda</taxon>
        <taxon>Hexapoda</taxon>
        <taxon>Insecta</taxon>
        <taxon>Pterygota</taxon>
        <taxon>Neoptera</taxon>
        <taxon>Endopterygota</taxon>
        <taxon>Hymenoptera</taxon>
        <taxon>Apocrita</taxon>
        <taxon>Proctotrupomorpha</taxon>
        <taxon>Chalcidoidea</taxon>
        <taxon>Trichogrammatidae</taxon>
        <taxon>Trichogramma</taxon>
    </lineage>
</organism>
<accession>A0ABD2XD31</accession>
<name>A0ABD2XD31_9HYME</name>
<reference evidence="1 2" key="1">
    <citation type="journal article" date="2024" name="bioRxiv">
        <title>A reference genome for Trichogramma kaykai: A tiny desert-dwelling parasitoid wasp with competing sex-ratio distorters.</title>
        <authorList>
            <person name="Culotta J."/>
            <person name="Lindsey A.R."/>
        </authorList>
    </citation>
    <scope>NUCLEOTIDE SEQUENCE [LARGE SCALE GENOMIC DNA]</scope>
    <source>
        <strain evidence="1 2">KSX58</strain>
    </source>
</reference>
<dbReference type="EMBL" id="JBJJXI010000032">
    <property type="protein sequence ID" value="KAL3403065.1"/>
    <property type="molecule type" value="Genomic_DNA"/>
</dbReference>
<proteinExistence type="predicted"/>